<dbReference type="Proteomes" id="UP000596902">
    <property type="component" value="Unassembled WGS sequence"/>
</dbReference>
<dbReference type="EMBL" id="JAAABM010000005">
    <property type="protein sequence ID" value="KAF7677311.1"/>
    <property type="molecule type" value="Genomic_DNA"/>
</dbReference>
<dbReference type="Pfam" id="PF02598">
    <property type="entry name" value="Methyltrn_RNA_3"/>
    <property type="match status" value="1"/>
</dbReference>
<dbReference type="InterPro" id="IPR003750">
    <property type="entry name" value="Put_MeTrfase-C9orf114-like"/>
</dbReference>
<accession>A0A8H7B543</accession>
<dbReference type="CDD" id="cd18086">
    <property type="entry name" value="HsC9orf114-like"/>
    <property type="match status" value="1"/>
</dbReference>
<dbReference type="PANTHER" id="PTHR12150">
    <property type="entry name" value="CLASS IV SAM-BINDING METHYLTRANSFERASE-RELATED"/>
    <property type="match status" value="1"/>
</dbReference>
<gene>
    <name evidence="3" type="ORF">GT037_004170</name>
</gene>
<feature type="compositionally biased region" description="Basic and acidic residues" evidence="2">
    <location>
        <begin position="17"/>
        <end position="26"/>
    </location>
</feature>
<comment type="caution">
    <text evidence="3">The sequence shown here is derived from an EMBL/GenBank/DDBJ whole genome shotgun (WGS) entry which is preliminary data.</text>
</comment>
<comment type="similarity">
    <text evidence="1">Belongs to the class IV-like SAM-binding methyltransferase superfamily.</text>
</comment>
<sequence length="457" mass="50910">MGHSNDNAVVSTKPRSKKETSDERADHSKKRKASASVVVHQNSYDNASPAKKRKGEVQEQHIEHIDTSKPTAIFNPTKGRDWTVTIALPGSWTLNAKKPDHKTIQVGRIARAAAIYCVDEIVVYDDDPSNVDTRVVDPKYIRKGRTKQQVLDSIMEHDEAWQNPDQFLYHLLSYAECPPHLRYDAEDPRMSIFKEHQNLKWVGNLPSMDMPHHLRSHEWCRYREGVFVGPAPAPTPKSKKPKKSPSSDDQEYAYVKCGLPYPIRVPVPKEAPVEQGMRTTVRFTDAEEPPNWPHLSQLECDNLDATACAASLPREEGGYYWGYTVRRAPSISAVFSDCEYPDGYDMSIGTSERGQSVYSLFSGHGNNAGSDRSATTTVKAPNSFKHLLIVFGGQAGIEPAVANDPVLAEKGLDKSMASELFDAWVNLVPKQGSRTIRTEEAVVIGLAALKPWIDGMD</sequence>
<dbReference type="InterPro" id="IPR029028">
    <property type="entry name" value="Alpha/beta_knot_MTases"/>
</dbReference>
<dbReference type="RefSeq" id="XP_038787489.1">
    <property type="nucleotide sequence ID" value="XM_038929217.1"/>
</dbReference>
<dbReference type="Gene3D" id="3.40.1280.10">
    <property type="match status" value="2"/>
</dbReference>
<evidence type="ECO:0000256" key="1">
    <source>
        <dbReference type="ARBA" id="ARBA00009841"/>
    </source>
</evidence>
<proteinExistence type="inferred from homology"/>
<feature type="compositionally biased region" description="Polar residues" evidence="2">
    <location>
        <begin position="1"/>
        <end position="10"/>
    </location>
</feature>
<keyword evidence="4" id="KW-1185">Reference proteome</keyword>
<evidence type="ECO:0000256" key="2">
    <source>
        <dbReference type="SAM" id="MobiDB-lite"/>
    </source>
</evidence>
<feature type="region of interest" description="Disordered" evidence="2">
    <location>
        <begin position="230"/>
        <end position="250"/>
    </location>
</feature>
<protein>
    <submittedName>
        <fullName evidence="3">Deoxyribose-phosphate aldolase 2</fullName>
    </submittedName>
</protein>
<name>A0A8H7B543_9PLEO</name>
<dbReference type="InterPro" id="IPR029026">
    <property type="entry name" value="tRNA_m1G_MTases_N"/>
</dbReference>
<dbReference type="SUPFAM" id="SSF75217">
    <property type="entry name" value="alpha/beta knot"/>
    <property type="match status" value="1"/>
</dbReference>
<feature type="region of interest" description="Disordered" evidence="2">
    <location>
        <begin position="1"/>
        <end position="58"/>
    </location>
</feature>
<reference evidence="3" key="2">
    <citation type="submission" date="2020-08" db="EMBL/GenBank/DDBJ databases">
        <title>Draft Genome Sequence of Cumin Blight Pathogen Alternaria burnsii.</title>
        <authorList>
            <person name="Feng Z."/>
        </authorList>
    </citation>
    <scope>NUCLEOTIDE SEQUENCE</scope>
    <source>
        <strain evidence="3">CBS107.38</strain>
    </source>
</reference>
<reference evidence="3" key="1">
    <citation type="submission" date="2020-01" db="EMBL/GenBank/DDBJ databases">
        <authorList>
            <person name="Feng Z.H.Z."/>
        </authorList>
    </citation>
    <scope>NUCLEOTIDE SEQUENCE</scope>
    <source>
        <strain evidence="3">CBS107.38</strain>
    </source>
</reference>
<dbReference type="GeneID" id="62202395"/>
<evidence type="ECO:0000313" key="3">
    <source>
        <dbReference type="EMBL" id="KAF7677311.1"/>
    </source>
</evidence>
<dbReference type="AlphaFoldDB" id="A0A8H7B543"/>
<organism evidence="3 4">
    <name type="scientific">Alternaria burnsii</name>
    <dbReference type="NCBI Taxonomy" id="1187904"/>
    <lineage>
        <taxon>Eukaryota</taxon>
        <taxon>Fungi</taxon>
        <taxon>Dikarya</taxon>
        <taxon>Ascomycota</taxon>
        <taxon>Pezizomycotina</taxon>
        <taxon>Dothideomycetes</taxon>
        <taxon>Pleosporomycetidae</taxon>
        <taxon>Pleosporales</taxon>
        <taxon>Pleosporineae</taxon>
        <taxon>Pleosporaceae</taxon>
        <taxon>Alternaria</taxon>
        <taxon>Alternaria sect. Alternaria</taxon>
    </lineage>
</organism>
<dbReference type="PANTHER" id="PTHR12150:SF13">
    <property type="entry name" value="METHYLTRANSFERASE C9ORF114-RELATED"/>
    <property type="match status" value="1"/>
</dbReference>
<evidence type="ECO:0000313" key="4">
    <source>
        <dbReference type="Proteomes" id="UP000596902"/>
    </source>
</evidence>